<dbReference type="InterPro" id="IPR015422">
    <property type="entry name" value="PyrdxlP-dep_Trfase_small"/>
</dbReference>
<proteinExistence type="inferred from homology"/>
<dbReference type="InterPro" id="IPR015424">
    <property type="entry name" value="PyrdxlP-dep_Trfase"/>
</dbReference>
<comment type="cofactor">
    <cofactor evidence="1 6">
        <name>pyridoxal 5'-phosphate</name>
        <dbReference type="ChEBI" id="CHEBI:597326"/>
    </cofactor>
</comment>
<dbReference type="PANTHER" id="PTHR46383:SF1">
    <property type="entry name" value="ASPARTATE AMINOTRANSFERASE"/>
    <property type="match status" value="1"/>
</dbReference>
<evidence type="ECO:0000256" key="2">
    <source>
        <dbReference type="ARBA" id="ARBA00007441"/>
    </source>
</evidence>
<dbReference type="EMBL" id="BDFE01000017">
    <property type="protein sequence ID" value="GAU09491.1"/>
    <property type="molecule type" value="Genomic_DNA"/>
</dbReference>
<dbReference type="InterPro" id="IPR015421">
    <property type="entry name" value="PyrdxlP-dep_Trfase_major"/>
</dbReference>
<dbReference type="EC" id="2.6.1.-" evidence="6"/>
<comment type="caution">
    <text evidence="8">The sequence shown here is derived from an EMBL/GenBank/DDBJ whole genome shotgun (WGS) entry which is preliminary data.</text>
</comment>
<dbReference type="PANTHER" id="PTHR46383">
    <property type="entry name" value="ASPARTATE AMINOTRANSFERASE"/>
    <property type="match status" value="1"/>
</dbReference>
<dbReference type="Gene3D" id="3.90.1150.10">
    <property type="entry name" value="Aspartate Aminotransferase, domain 1"/>
    <property type="match status" value="1"/>
</dbReference>
<keyword evidence="5" id="KW-0663">Pyridoxal phosphate</keyword>
<keyword evidence="9" id="KW-1185">Reference proteome</keyword>
<dbReference type="Proteomes" id="UP000095200">
    <property type="component" value="Unassembled WGS sequence"/>
</dbReference>
<dbReference type="InterPro" id="IPR004839">
    <property type="entry name" value="Aminotransferase_I/II_large"/>
</dbReference>
<evidence type="ECO:0000256" key="1">
    <source>
        <dbReference type="ARBA" id="ARBA00001933"/>
    </source>
</evidence>
<dbReference type="InterPro" id="IPR050596">
    <property type="entry name" value="AspAT/PAT-like"/>
</dbReference>
<keyword evidence="4 6" id="KW-0808">Transferase</keyword>
<gene>
    <name evidence="8" type="ORF">DPF_2218</name>
</gene>
<dbReference type="Pfam" id="PF00155">
    <property type="entry name" value="Aminotran_1_2"/>
    <property type="match status" value="1"/>
</dbReference>
<evidence type="ECO:0000256" key="3">
    <source>
        <dbReference type="ARBA" id="ARBA00022576"/>
    </source>
</evidence>
<evidence type="ECO:0000256" key="4">
    <source>
        <dbReference type="ARBA" id="ARBA00022679"/>
    </source>
</evidence>
<feature type="domain" description="Aminotransferase class I/classII large" evidence="7">
    <location>
        <begin position="28"/>
        <end position="373"/>
    </location>
</feature>
<reference evidence="9" key="1">
    <citation type="submission" date="2016-06" db="EMBL/GenBank/DDBJ databases">
        <title>Draft genome sequence of Desulfoplanes formicivorans strain Pf12B.</title>
        <authorList>
            <person name="Watanabe M."/>
            <person name="Kojima H."/>
            <person name="Fukui M."/>
        </authorList>
    </citation>
    <scope>NUCLEOTIDE SEQUENCE [LARGE SCALE GENOMIC DNA]</scope>
    <source>
        <strain evidence="9">Pf12B</strain>
    </source>
</reference>
<dbReference type="InterPro" id="IPR004838">
    <property type="entry name" value="NHTrfase_class1_PyrdxlP-BS"/>
</dbReference>
<keyword evidence="3 6" id="KW-0032">Aminotransferase</keyword>
<dbReference type="AlphaFoldDB" id="A0A194AKA5"/>
<dbReference type="Gene3D" id="3.40.640.10">
    <property type="entry name" value="Type I PLP-dependent aspartate aminotransferase-like (Major domain)"/>
    <property type="match status" value="1"/>
</dbReference>
<dbReference type="SUPFAM" id="SSF53383">
    <property type="entry name" value="PLP-dependent transferases"/>
    <property type="match status" value="1"/>
</dbReference>
<evidence type="ECO:0000259" key="7">
    <source>
        <dbReference type="Pfam" id="PF00155"/>
    </source>
</evidence>
<evidence type="ECO:0000256" key="6">
    <source>
        <dbReference type="RuleBase" id="RU000481"/>
    </source>
</evidence>
<dbReference type="GO" id="GO:0008483">
    <property type="term" value="F:transaminase activity"/>
    <property type="evidence" value="ECO:0007669"/>
    <property type="project" value="UniProtKB-KW"/>
</dbReference>
<sequence length="382" mass="42315">MKTLCESLNKMPRSGIRVIMDLASGMDDVIHMELGEPGFQTPDHIKEAACKAIHDGFTKYTANNGLLSLREACLGKIQRDGGQVGIQQIGIAPGSVFALAQAMMAVTNPGDEVLLSDPGWPNYYMQTIAMERTPVFYPLREENGFEPMMEDLEPLITPRTRVMIINTPSNPTGGVYSQKTIEKLVEFAKKHDIYILSDEVYDKIVFDGEHHSPLNIDPNGHVISIYGVSKAYAMTGWRVGYYSAPTEVAPQMNKILEPYVSCASAVSQKAAEAALNGPQDCIGTMVEAYRERRDLVMDKLQQEGFEFSRPKGAFYLMANISKAGMDSYTFAKELLKATGVATAPGLTFGQDSDKFIRFSFCADTEQIREGINRFCTFYNSKV</sequence>
<name>A0A194AKA5_9BACT</name>
<dbReference type="STRING" id="1592317.DPF_2218"/>
<dbReference type="CDD" id="cd00609">
    <property type="entry name" value="AAT_like"/>
    <property type="match status" value="1"/>
</dbReference>
<organism evidence="8 9">
    <name type="scientific">Desulfoplanes formicivorans</name>
    <dbReference type="NCBI Taxonomy" id="1592317"/>
    <lineage>
        <taxon>Bacteria</taxon>
        <taxon>Pseudomonadati</taxon>
        <taxon>Thermodesulfobacteriota</taxon>
        <taxon>Desulfovibrionia</taxon>
        <taxon>Desulfovibrionales</taxon>
        <taxon>Desulfoplanaceae</taxon>
        <taxon>Desulfoplanes</taxon>
    </lineage>
</organism>
<evidence type="ECO:0000256" key="5">
    <source>
        <dbReference type="ARBA" id="ARBA00022898"/>
    </source>
</evidence>
<dbReference type="RefSeq" id="WP_069859709.1">
    <property type="nucleotide sequence ID" value="NZ_BDFE01000017.1"/>
</dbReference>
<dbReference type="PROSITE" id="PS00105">
    <property type="entry name" value="AA_TRANSFER_CLASS_1"/>
    <property type="match status" value="1"/>
</dbReference>
<protein>
    <recommendedName>
        <fullName evidence="6">Aminotransferase</fullName>
        <ecNumber evidence="6">2.6.1.-</ecNumber>
    </recommendedName>
</protein>
<evidence type="ECO:0000313" key="8">
    <source>
        <dbReference type="EMBL" id="GAU09491.1"/>
    </source>
</evidence>
<dbReference type="GO" id="GO:0030170">
    <property type="term" value="F:pyridoxal phosphate binding"/>
    <property type="evidence" value="ECO:0007669"/>
    <property type="project" value="InterPro"/>
</dbReference>
<evidence type="ECO:0000313" key="9">
    <source>
        <dbReference type="Proteomes" id="UP000095200"/>
    </source>
</evidence>
<dbReference type="GO" id="GO:0006520">
    <property type="term" value="P:amino acid metabolic process"/>
    <property type="evidence" value="ECO:0007669"/>
    <property type="project" value="InterPro"/>
</dbReference>
<accession>A0A194AKA5</accession>
<comment type="similarity">
    <text evidence="2 6">Belongs to the class-I pyridoxal-phosphate-dependent aminotransferase family.</text>
</comment>